<evidence type="ECO:0000313" key="2">
    <source>
        <dbReference type="Proteomes" id="UP000636956"/>
    </source>
</evidence>
<reference evidence="1" key="1">
    <citation type="journal article" date="2014" name="Int. J. Syst. Evol. Microbiol.">
        <title>Complete genome sequence of Corynebacterium casei LMG S-19264T (=DSM 44701T), isolated from a smear-ripened cheese.</title>
        <authorList>
            <consortium name="US DOE Joint Genome Institute (JGI-PGF)"/>
            <person name="Walter F."/>
            <person name="Albersmeier A."/>
            <person name="Kalinowski J."/>
            <person name="Ruckert C."/>
        </authorList>
    </citation>
    <scope>NUCLEOTIDE SEQUENCE</scope>
    <source>
        <strain evidence="1">CGMCC 1.8984</strain>
    </source>
</reference>
<protein>
    <submittedName>
        <fullName evidence="1">Uncharacterized protein</fullName>
    </submittedName>
</protein>
<evidence type="ECO:0000313" key="1">
    <source>
        <dbReference type="EMBL" id="GGJ90117.1"/>
    </source>
</evidence>
<organism evidence="1 2">
    <name type="scientific">Agromyces bauzanensis</name>
    <dbReference type="NCBI Taxonomy" id="1308924"/>
    <lineage>
        <taxon>Bacteria</taxon>
        <taxon>Bacillati</taxon>
        <taxon>Actinomycetota</taxon>
        <taxon>Actinomycetes</taxon>
        <taxon>Micrococcales</taxon>
        <taxon>Microbacteriaceae</taxon>
        <taxon>Agromyces</taxon>
    </lineage>
</organism>
<accession>A0A917UWC5</accession>
<name>A0A917UWC5_9MICO</name>
<reference evidence="1" key="2">
    <citation type="submission" date="2020-09" db="EMBL/GenBank/DDBJ databases">
        <authorList>
            <person name="Sun Q."/>
            <person name="Zhou Y."/>
        </authorList>
    </citation>
    <scope>NUCLEOTIDE SEQUENCE</scope>
    <source>
        <strain evidence="1">CGMCC 1.8984</strain>
    </source>
</reference>
<dbReference type="Proteomes" id="UP000636956">
    <property type="component" value="Unassembled WGS sequence"/>
</dbReference>
<dbReference type="EMBL" id="BMMD01000021">
    <property type="protein sequence ID" value="GGJ90117.1"/>
    <property type="molecule type" value="Genomic_DNA"/>
</dbReference>
<dbReference type="AlphaFoldDB" id="A0A917UWC5"/>
<keyword evidence="2" id="KW-1185">Reference proteome</keyword>
<proteinExistence type="predicted"/>
<sequence length="98" mass="11263">MFTQIVRKQKYFHLPPKPSREIGPGINEVTLRKLEVCRQVGIWHQNTVLGSVLLNTRALEKRADVWRHADLTLQESLCTTLRVHIASMQFDPAVKSSQ</sequence>
<gene>
    <name evidence="1" type="ORF">GCM10011372_30820</name>
</gene>
<comment type="caution">
    <text evidence="1">The sequence shown here is derived from an EMBL/GenBank/DDBJ whole genome shotgun (WGS) entry which is preliminary data.</text>
</comment>